<feature type="region of interest" description="Disordered" evidence="1">
    <location>
        <begin position="98"/>
        <end position="121"/>
    </location>
</feature>
<evidence type="ECO:0000256" key="1">
    <source>
        <dbReference type="SAM" id="MobiDB-lite"/>
    </source>
</evidence>
<organism evidence="2 3">
    <name type="scientific">Tagetes erecta</name>
    <name type="common">African marigold</name>
    <dbReference type="NCBI Taxonomy" id="13708"/>
    <lineage>
        <taxon>Eukaryota</taxon>
        <taxon>Viridiplantae</taxon>
        <taxon>Streptophyta</taxon>
        <taxon>Embryophyta</taxon>
        <taxon>Tracheophyta</taxon>
        <taxon>Spermatophyta</taxon>
        <taxon>Magnoliopsida</taxon>
        <taxon>eudicotyledons</taxon>
        <taxon>Gunneridae</taxon>
        <taxon>Pentapetalae</taxon>
        <taxon>asterids</taxon>
        <taxon>campanulids</taxon>
        <taxon>Asterales</taxon>
        <taxon>Asteraceae</taxon>
        <taxon>Asteroideae</taxon>
        <taxon>Heliantheae alliance</taxon>
        <taxon>Tageteae</taxon>
        <taxon>Tagetes</taxon>
    </lineage>
</organism>
<keyword evidence="3" id="KW-1185">Reference proteome</keyword>
<dbReference type="AlphaFoldDB" id="A0AAD8K1S9"/>
<comment type="caution">
    <text evidence="2">The sequence shown here is derived from an EMBL/GenBank/DDBJ whole genome shotgun (WGS) entry which is preliminary data.</text>
</comment>
<sequence>MVRPLVVAAVALQNKMVHYRCQKKTVGGRSGLRYLLNYSMPTTLGRGGLSSFPSYSTGTALGRGGLSSFPSYSRATAFGRDGLSLFLSHSRATALVLQRIEPHTQQSKRKEREVRGDDDEC</sequence>
<dbReference type="EMBL" id="JAUHHV010000008">
    <property type="protein sequence ID" value="KAK1413828.1"/>
    <property type="molecule type" value="Genomic_DNA"/>
</dbReference>
<evidence type="ECO:0000313" key="3">
    <source>
        <dbReference type="Proteomes" id="UP001229421"/>
    </source>
</evidence>
<reference evidence="2" key="1">
    <citation type="journal article" date="2023" name="bioRxiv">
        <title>Improved chromosome-level genome assembly for marigold (Tagetes erecta).</title>
        <authorList>
            <person name="Jiang F."/>
            <person name="Yuan L."/>
            <person name="Wang S."/>
            <person name="Wang H."/>
            <person name="Xu D."/>
            <person name="Wang A."/>
            <person name="Fan W."/>
        </authorList>
    </citation>
    <scope>NUCLEOTIDE SEQUENCE</scope>
    <source>
        <strain evidence="2">WSJ</strain>
        <tissue evidence="2">Leaf</tissue>
    </source>
</reference>
<gene>
    <name evidence="2" type="ORF">QVD17_29564</name>
</gene>
<proteinExistence type="predicted"/>
<protein>
    <submittedName>
        <fullName evidence="2">Uncharacterized protein</fullName>
    </submittedName>
</protein>
<name>A0AAD8K1S9_TARER</name>
<accession>A0AAD8K1S9</accession>
<dbReference type="Proteomes" id="UP001229421">
    <property type="component" value="Unassembled WGS sequence"/>
</dbReference>
<evidence type="ECO:0000313" key="2">
    <source>
        <dbReference type="EMBL" id="KAK1413828.1"/>
    </source>
</evidence>